<dbReference type="EnsemblMetazoa" id="GAUT023609-RA">
    <property type="protein sequence ID" value="GAUT023609-PA"/>
    <property type="gene ID" value="GAUT023609"/>
</dbReference>
<keyword evidence="3" id="KW-1185">Reference proteome</keyword>
<keyword evidence="1" id="KW-0472">Membrane</keyword>
<reference evidence="2" key="1">
    <citation type="submission" date="2020-05" db="UniProtKB">
        <authorList>
            <consortium name="EnsemblMetazoa"/>
        </authorList>
    </citation>
    <scope>IDENTIFICATION</scope>
    <source>
        <strain evidence="2">TTRI</strain>
    </source>
</reference>
<organism evidence="2 3">
    <name type="scientific">Glossina austeni</name>
    <name type="common">Savannah tsetse fly</name>
    <dbReference type="NCBI Taxonomy" id="7395"/>
    <lineage>
        <taxon>Eukaryota</taxon>
        <taxon>Metazoa</taxon>
        <taxon>Ecdysozoa</taxon>
        <taxon>Arthropoda</taxon>
        <taxon>Hexapoda</taxon>
        <taxon>Insecta</taxon>
        <taxon>Pterygota</taxon>
        <taxon>Neoptera</taxon>
        <taxon>Endopterygota</taxon>
        <taxon>Diptera</taxon>
        <taxon>Brachycera</taxon>
        <taxon>Muscomorpha</taxon>
        <taxon>Hippoboscoidea</taxon>
        <taxon>Glossinidae</taxon>
        <taxon>Glossina</taxon>
    </lineage>
</organism>
<keyword evidence="1" id="KW-0812">Transmembrane</keyword>
<sequence length="137" mass="15836">MDCVFKVSSHRFRSRSLCLCVADRTVTLIERDVDTINYPHKTLEGGIVIRDKSRAQEGEEGFSGLKYLVKIIVFVLTTSSLCLIIFFGFYNVDFFSDVLQFREVFDPMIIEILLILNNSGGFKKKLIWQSWKLLETL</sequence>
<name>A0A1A9V2F8_GLOAU</name>
<dbReference type="Proteomes" id="UP000078200">
    <property type="component" value="Unassembled WGS sequence"/>
</dbReference>
<evidence type="ECO:0000256" key="1">
    <source>
        <dbReference type="SAM" id="Phobius"/>
    </source>
</evidence>
<feature type="transmembrane region" description="Helical" evidence="1">
    <location>
        <begin position="104"/>
        <end position="122"/>
    </location>
</feature>
<dbReference type="AlphaFoldDB" id="A0A1A9V2F8"/>
<proteinExistence type="predicted"/>
<evidence type="ECO:0000313" key="2">
    <source>
        <dbReference type="EnsemblMetazoa" id="GAUT023609-PA"/>
    </source>
</evidence>
<accession>A0A1A9V2F8</accession>
<keyword evidence="1" id="KW-1133">Transmembrane helix</keyword>
<protein>
    <submittedName>
        <fullName evidence="2">Uncharacterized protein</fullName>
    </submittedName>
</protein>
<feature type="transmembrane region" description="Helical" evidence="1">
    <location>
        <begin position="71"/>
        <end position="92"/>
    </location>
</feature>
<evidence type="ECO:0000313" key="3">
    <source>
        <dbReference type="Proteomes" id="UP000078200"/>
    </source>
</evidence>
<dbReference type="VEuPathDB" id="VectorBase:GAUT023609"/>